<dbReference type="OMA" id="EPIREIN"/>
<evidence type="ECO:0000313" key="11">
    <source>
        <dbReference type="Proteomes" id="UP000324585"/>
    </source>
</evidence>
<dbReference type="EMBL" id="VRMN01000009">
    <property type="protein sequence ID" value="KAA8492577.1"/>
    <property type="molecule type" value="Genomic_DNA"/>
</dbReference>
<feature type="region of interest" description="Disordered" evidence="6">
    <location>
        <begin position="93"/>
        <end position="121"/>
    </location>
</feature>
<sequence length="677" mass="73114">MHRLKCVVRNRVCVCVCVCVCVRVCVCVCMCLWSYTERKMAFIGAPWTCLSGGTHASFPVCRRSGPRPAAVLVCSSASSSEEYLKTLQASAPAKHSSSASMPQSPSRPGAPGTGANGVPSGSSAQDYLNLLQASAPRSTPGANGSESKDAAPRSKGTANAVEKPSSGVAAASSSSVLAAPEITIPEKREFLHLVAGRTIETIEDGLRAIRNKFSRLDPRLDALKPRVVVLGSGWAAHAMIKTLDTTKFDLIVVSPRSFFVFTPMLASSAVGTVEFRSVTEPIRQANDLMTYYEAECREIRPSTKEIVCVATDRDADNVGETFLVPYSFLVIAIGARVNTFGIPGVQEYMHFLKEVRDASRLRASILNRFERANLPDTSPSERKRLVSFVVIGAGPTGVELTGEMSDLIRRDLARFFPKIVDLVQLTLIEAGPAILMPFHEPLREQALKNLERQGVKVLLQTMVTKVDADTIYTKDGSELKYGLGVWAAGVGPQPLVSQLLGTLPEQQGVRGRLKVDPFLRVAGMEDVFAVGDCAQTPEALPMTGQVAAQQGAYLARLFNKDYNLSCELPMISMSSSTTPSNGTSSDAEAGEDAQVVVPTGMSKLAHPFEFLSLGILAYTGGNKAISQVQAGDLGVAYVSGRVSFWIWRSVYLTKQVSTRNRVSVAFDWMRSHLFGRM</sequence>
<comment type="caution">
    <text evidence="10">The sequence shown here is derived from an EMBL/GenBank/DDBJ whole genome shotgun (WGS) entry which is preliminary data.</text>
</comment>
<feature type="region of interest" description="Disordered" evidence="6">
    <location>
        <begin position="135"/>
        <end position="166"/>
    </location>
</feature>
<dbReference type="SUPFAM" id="SSF51905">
    <property type="entry name" value="FAD/NAD(P)-binding domain"/>
    <property type="match status" value="2"/>
</dbReference>
<evidence type="ECO:0000256" key="5">
    <source>
        <dbReference type="ARBA" id="ARBA00023027"/>
    </source>
</evidence>
<dbReference type="GO" id="GO:0005739">
    <property type="term" value="C:mitochondrion"/>
    <property type="evidence" value="ECO:0007669"/>
    <property type="project" value="UniProtKB-ARBA"/>
</dbReference>
<keyword evidence="7" id="KW-1133">Transmembrane helix</keyword>
<evidence type="ECO:0000259" key="9">
    <source>
        <dbReference type="Pfam" id="PF22366"/>
    </source>
</evidence>
<feature type="domain" description="External alternative NADH-ubiquinone oxidoreductase-like C-terminal" evidence="9">
    <location>
        <begin position="614"/>
        <end position="676"/>
    </location>
</feature>
<name>A0A5J4YQB1_PORPP</name>
<dbReference type="OrthoDB" id="3244603at2759"/>
<feature type="transmembrane region" description="Helical" evidence="7">
    <location>
        <begin position="12"/>
        <end position="35"/>
    </location>
</feature>
<dbReference type="PANTHER" id="PTHR43706">
    <property type="entry name" value="NADH DEHYDROGENASE"/>
    <property type="match status" value="1"/>
</dbReference>
<keyword evidence="3" id="KW-0274">FAD</keyword>
<dbReference type="InterPro" id="IPR036188">
    <property type="entry name" value="FAD/NAD-bd_sf"/>
</dbReference>
<keyword evidence="5" id="KW-0520">NAD</keyword>
<dbReference type="InterPro" id="IPR054585">
    <property type="entry name" value="NDH2-like_C"/>
</dbReference>
<evidence type="ECO:0000259" key="8">
    <source>
        <dbReference type="Pfam" id="PF07992"/>
    </source>
</evidence>
<dbReference type="AlphaFoldDB" id="A0A5J4YQB1"/>
<evidence type="ECO:0000256" key="2">
    <source>
        <dbReference type="ARBA" id="ARBA00022630"/>
    </source>
</evidence>
<feature type="compositionally biased region" description="Polar residues" evidence="6">
    <location>
        <begin position="135"/>
        <end position="145"/>
    </location>
</feature>
<protein>
    <submittedName>
        <fullName evidence="10">Putative NADH-ubiquinone oxidoreductase, mitochondrial</fullName>
    </submittedName>
</protein>
<accession>A0A5J4YQB1</accession>
<evidence type="ECO:0000256" key="4">
    <source>
        <dbReference type="ARBA" id="ARBA00023002"/>
    </source>
</evidence>
<dbReference type="Pfam" id="PF22366">
    <property type="entry name" value="NDH2_C"/>
    <property type="match status" value="1"/>
</dbReference>
<dbReference type="Gene3D" id="3.50.50.100">
    <property type="match status" value="1"/>
</dbReference>
<keyword evidence="10" id="KW-0830">Ubiquinone</keyword>
<gene>
    <name evidence="10" type="ORF">FVE85_8084</name>
</gene>
<evidence type="ECO:0000256" key="3">
    <source>
        <dbReference type="ARBA" id="ARBA00022827"/>
    </source>
</evidence>
<evidence type="ECO:0000313" key="10">
    <source>
        <dbReference type="EMBL" id="KAA8492577.1"/>
    </source>
</evidence>
<keyword evidence="11" id="KW-1185">Reference proteome</keyword>
<dbReference type="GO" id="GO:0003954">
    <property type="term" value="F:NADH dehydrogenase activity"/>
    <property type="evidence" value="ECO:0007669"/>
    <property type="project" value="InterPro"/>
</dbReference>
<comment type="similarity">
    <text evidence="1">Belongs to the NADH dehydrogenase family.</text>
</comment>
<dbReference type="InterPro" id="IPR023753">
    <property type="entry name" value="FAD/NAD-binding_dom"/>
</dbReference>
<keyword evidence="7" id="KW-0472">Membrane</keyword>
<keyword evidence="2" id="KW-0285">Flavoprotein</keyword>
<evidence type="ECO:0000256" key="6">
    <source>
        <dbReference type="SAM" id="MobiDB-lite"/>
    </source>
</evidence>
<dbReference type="Proteomes" id="UP000324585">
    <property type="component" value="Unassembled WGS sequence"/>
</dbReference>
<feature type="domain" description="FAD/NAD(P)-binding" evidence="8">
    <location>
        <begin position="226"/>
        <end position="551"/>
    </location>
</feature>
<organism evidence="10 11">
    <name type="scientific">Porphyridium purpureum</name>
    <name type="common">Red alga</name>
    <name type="synonym">Porphyridium cruentum</name>
    <dbReference type="NCBI Taxonomy" id="35688"/>
    <lineage>
        <taxon>Eukaryota</taxon>
        <taxon>Rhodophyta</taxon>
        <taxon>Bangiophyceae</taxon>
        <taxon>Porphyridiales</taxon>
        <taxon>Porphyridiaceae</taxon>
        <taxon>Porphyridium</taxon>
    </lineage>
</organism>
<keyword evidence="4" id="KW-0560">Oxidoreductase</keyword>
<evidence type="ECO:0000256" key="1">
    <source>
        <dbReference type="ARBA" id="ARBA00005272"/>
    </source>
</evidence>
<proteinExistence type="inferred from homology"/>
<dbReference type="Pfam" id="PF07992">
    <property type="entry name" value="Pyr_redox_2"/>
    <property type="match status" value="1"/>
</dbReference>
<reference evidence="11" key="1">
    <citation type="journal article" date="2019" name="Nat. Commun.">
        <title>Expansion of phycobilisome linker gene families in mesophilic red algae.</title>
        <authorList>
            <person name="Lee J."/>
            <person name="Kim D."/>
            <person name="Bhattacharya D."/>
            <person name="Yoon H.S."/>
        </authorList>
    </citation>
    <scope>NUCLEOTIDE SEQUENCE [LARGE SCALE GENOMIC DNA]</scope>
    <source>
        <strain evidence="11">CCMP 1328</strain>
    </source>
</reference>
<dbReference type="PANTHER" id="PTHR43706:SF38">
    <property type="entry name" value="FAD_NAD(P)-BINDING DOMAIN-CONTAINING PROTEIN"/>
    <property type="match status" value="1"/>
</dbReference>
<keyword evidence="7" id="KW-0812">Transmembrane</keyword>
<feature type="compositionally biased region" description="Low complexity" evidence="6">
    <location>
        <begin position="93"/>
        <end position="107"/>
    </location>
</feature>
<dbReference type="InterPro" id="IPR045024">
    <property type="entry name" value="NDH-2"/>
</dbReference>
<evidence type="ECO:0000256" key="7">
    <source>
        <dbReference type="SAM" id="Phobius"/>
    </source>
</evidence>